<organism evidence="2 3">
    <name type="scientific">Marchantia polymorpha subsp. ruderalis</name>
    <dbReference type="NCBI Taxonomy" id="1480154"/>
    <lineage>
        <taxon>Eukaryota</taxon>
        <taxon>Viridiplantae</taxon>
        <taxon>Streptophyta</taxon>
        <taxon>Embryophyta</taxon>
        <taxon>Marchantiophyta</taxon>
        <taxon>Marchantiopsida</taxon>
        <taxon>Marchantiidae</taxon>
        <taxon>Marchantiales</taxon>
        <taxon>Marchantiaceae</taxon>
        <taxon>Marchantia</taxon>
    </lineage>
</organism>
<reference evidence="2" key="1">
    <citation type="submission" date="2016-03" db="EMBL/GenBank/DDBJ databases">
        <title>Mechanisms controlling the formation of the plant cell surface in tip-growing cells are functionally conserved among land plants.</title>
        <authorList>
            <person name="Honkanen S."/>
            <person name="Jones V.A."/>
            <person name="Morieri G."/>
            <person name="Champion C."/>
            <person name="Hetherington A.J."/>
            <person name="Kelly S."/>
            <person name="Saint-Marcoux D."/>
            <person name="Proust H."/>
            <person name="Prescott H."/>
            <person name="Dolan L."/>
        </authorList>
    </citation>
    <scope>NUCLEOTIDE SEQUENCE [LARGE SCALE GENOMIC DNA]</scope>
    <source>
        <tissue evidence="2">Whole gametophyte</tissue>
    </source>
</reference>
<evidence type="ECO:0000313" key="2">
    <source>
        <dbReference type="EMBL" id="OAE20499.1"/>
    </source>
</evidence>
<gene>
    <name evidence="2" type="ORF">AXG93_948s1060</name>
</gene>
<dbReference type="EMBL" id="LVLJ01003603">
    <property type="protein sequence ID" value="OAE20499.1"/>
    <property type="molecule type" value="Genomic_DNA"/>
</dbReference>
<comment type="caution">
    <text evidence="2">The sequence shown here is derived from an EMBL/GenBank/DDBJ whole genome shotgun (WGS) entry which is preliminary data.</text>
</comment>
<dbReference type="AlphaFoldDB" id="A0A176VHS9"/>
<feature type="region of interest" description="Disordered" evidence="1">
    <location>
        <begin position="1"/>
        <end position="42"/>
    </location>
</feature>
<feature type="compositionally biased region" description="Basic and acidic residues" evidence="1">
    <location>
        <begin position="24"/>
        <end position="42"/>
    </location>
</feature>
<name>A0A176VHS9_MARPO</name>
<protein>
    <submittedName>
        <fullName evidence="2">Uncharacterized protein</fullName>
    </submittedName>
</protein>
<evidence type="ECO:0000313" key="3">
    <source>
        <dbReference type="Proteomes" id="UP000077202"/>
    </source>
</evidence>
<sequence>MKTLPEDPELPTDEEGAPDVELGLGDKDPPRTRRHPIEEERSPALADRCFQSGFHGTCPGLTKLLRRWWMSIWGRYWNKNRVSHEITRTTPVRFSRTSASSRLVQSRITTLAPFGRGLFQAPYLSTFCTSSWDEAKEMKVGYLRPVTGCTTPFKWLSLNLPYSNRGLTQVLSNGYEIVELQTTMHSGMSSAMKFL</sequence>
<accession>A0A176VHS9</accession>
<feature type="compositionally biased region" description="Acidic residues" evidence="1">
    <location>
        <begin position="1"/>
        <end position="18"/>
    </location>
</feature>
<proteinExistence type="predicted"/>
<keyword evidence="3" id="KW-1185">Reference proteome</keyword>
<dbReference type="Proteomes" id="UP000077202">
    <property type="component" value="Unassembled WGS sequence"/>
</dbReference>
<evidence type="ECO:0000256" key="1">
    <source>
        <dbReference type="SAM" id="MobiDB-lite"/>
    </source>
</evidence>